<sequence>MTQHGGSNSEATEGLDPGEREQLLYALETRFTDHLEAAATTVREAERALEEAQEQLRLALDEEASRAYQSDSLVFMRGAMDEEVEGLYRKTNPKKVRAAYRFLLDRAVDLAAGEVQGFHDDQAAQLRDRTQGVQASREAEARATEALEAARLMQERVQRAEALARQGLDAMADKLENG</sequence>
<keyword evidence="1" id="KW-0175">Coiled coil</keyword>
<feature type="coiled-coil region" evidence="1">
    <location>
        <begin position="35"/>
        <end position="62"/>
    </location>
</feature>
<dbReference type="EMBL" id="CP099489">
    <property type="protein sequence ID" value="USQ80247.1"/>
    <property type="molecule type" value="Genomic_DNA"/>
</dbReference>
<keyword evidence="3" id="KW-1185">Reference proteome</keyword>
<dbReference type="Proteomes" id="UP001056455">
    <property type="component" value="Chromosome"/>
</dbReference>
<evidence type="ECO:0000256" key="1">
    <source>
        <dbReference type="SAM" id="Coils"/>
    </source>
</evidence>
<name>A0ABY4YVR0_9MICO</name>
<evidence type="ECO:0000313" key="3">
    <source>
        <dbReference type="Proteomes" id="UP001056455"/>
    </source>
</evidence>
<accession>A0ABY4YVR0</accession>
<gene>
    <name evidence="2" type="ORF">NF556_00875</name>
</gene>
<reference evidence="2" key="1">
    <citation type="submission" date="2022-06" db="EMBL/GenBank/DDBJ databases">
        <title>Ornithinimicrobium HY1793.</title>
        <authorList>
            <person name="Huang Y."/>
        </authorList>
    </citation>
    <scope>NUCLEOTIDE SEQUENCE</scope>
    <source>
        <strain evidence="2">HY1793</strain>
    </source>
</reference>
<evidence type="ECO:0000313" key="2">
    <source>
        <dbReference type="EMBL" id="USQ80247.1"/>
    </source>
</evidence>
<dbReference type="RefSeq" id="WP_252593623.1">
    <property type="nucleotide sequence ID" value="NZ_CP099489.1"/>
</dbReference>
<protein>
    <submittedName>
        <fullName evidence="2">Uncharacterized protein</fullName>
    </submittedName>
</protein>
<proteinExistence type="predicted"/>
<organism evidence="2 3">
    <name type="scientific">Ornithinimicrobium faecis</name>
    <dbReference type="NCBI Taxonomy" id="2934158"/>
    <lineage>
        <taxon>Bacteria</taxon>
        <taxon>Bacillati</taxon>
        <taxon>Actinomycetota</taxon>
        <taxon>Actinomycetes</taxon>
        <taxon>Micrococcales</taxon>
        <taxon>Ornithinimicrobiaceae</taxon>
        <taxon>Ornithinimicrobium</taxon>
    </lineage>
</organism>
<feature type="coiled-coil region" evidence="1">
    <location>
        <begin position="136"/>
        <end position="163"/>
    </location>
</feature>